<dbReference type="Pfam" id="PF26136">
    <property type="entry name" value="SCO6045_C"/>
    <property type="match status" value="1"/>
</dbReference>
<proteinExistence type="predicted"/>
<keyword evidence="4" id="KW-1185">Reference proteome</keyword>
<reference evidence="3 4" key="1">
    <citation type="submission" date="2020-08" db="EMBL/GenBank/DDBJ databases">
        <title>Genomic Encyclopedia of Type Strains, Phase III (KMG-III): the genomes of soil and plant-associated and newly described type strains.</title>
        <authorList>
            <person name="Whitman W."/>
        </authorList>
    </citation>
    <scope>NUCLEOTIDE SEQUENCE [LARGE SCALE GENOMIC DNA]</scope>
    <source>
        <strain evidence="3 4">CECT 3303</strain>
    </source>
</reference>
<evidence type="ECO:0000313" key="4">
    <source>
        <dbReference type="Proteomes" id="UP000562352"/>
    </source>
</evidence>
<accession>A0A841D356</accession>
<dbReference type="Proteomes" id="UP000562352">
    <property type="component" value="Unassembled WGS sequence"/>
</dbReference>
<name>A0A841D356_PLAVE</name>
<dbReference type="EMBL" id="JACHJJ010000005">
    <property type="protein sequence ID" value="MBB5962787.1"/>
    <property type="molecule type" value="Genomic_DNA"/>
</dbReference>
<evidence type="ECO:0000313" key="3">
    <source>
        <dbReference type="EMBL" id="MBB5962787.1"/>
    </source>
</evidence>
<gene>
    <name evidence="3" type="ORF">FHS22_002055</name>
</gene>
<dbReference type="InterPro" id="IPR058711">
    <property type="entry name" value="SCO6045-like_C"/>
</dbReference>
<sequence>MPEPDRVSEPVSGHGAAATGAPGAESVPDPRAELARAQAGLLAALVAGGEAPPGFDGERLRIQENSLIAKRRGTVARLRPDLVRALGDGFAAEFAAYARGRPKPAGGSRADARDFAEALGAAGRLPGAAAPAPSFGLRSRLRTFWRAVRG</sequence>
<comment type="caution">
    <text evidence="3">The sequence shown here is derived from an EMBL/GenBank/DDBJ whole genome shotgun (WGS) entry which is preliminary data.</text>
</comment>
<feature type="region of interest" description="Disordered" evidence="1">
    <location>
        <begin position="1"/>
        <end position="30"/>
    </location>
</feature>
<evidence type="ECO:0000256" key="1">
    <source>
        <dbReference type="SAM" id="MobiDB-lite"/>
    </source>
</evidence>
<feature type="domain" description="SCO6045-like C-terminal" evidence="2">
    <location>
        <begin position="35"/>
        <end position="120"/>
    </location>
</feature>
<organism evidence="3 4">
    <name type="scientific">Planomonospora venezuelensis</name>
    <dbReference type="NCBI Taxonomy" id="1999"/>
    <lineage>
        <taxon>Bacteria</taxon>
        <taxon>Bacillati</taxon>
        <taxon>Actinomycetota</taxon>
        <taxon>Actinomycetes</taxon>
        <taxon>Streptosporangiales</taxon>
        <taxon>Streptosporangiaceae</taxon>
        <taxon>Planomonospora</taxon>
    </lineage>
</organism>
<feature type="compositionally biased region" description="Low complexity" evidence="1">
    <location>
        <begin position="13"/>
        <end position="24"/>
    </location>
</feature>
<evidence type="ECO:0000259" key="2">
    <source>
        <dbReference type="Pfam" id="PF26136"/>
    </source>
</evidence>
<dbReference type="AlphaFoldDB" id="A0A841D356"/>
<protein>
    <recommendedName>
        <fullName evidence="2">SCO6045-like C-terminal domain-containing protein</fullName>
    </recommendedName>
</protein>